<feature type="compositionally biased region" description="Acidic residues" evidence="1">
    <location>
        <begin position="55"/>
        <end position="66"/>
    </location>
</feature>
<evidence type="ECO:0000256" key="2">
    <source>
        <dbReference type="SAM" id="Phobius"/>
    </source>
</evidence>
<proteinExistence type="predicted"/>
<feature type="transmembrane region" description="Helical" evidence="2">
    <location>
        <begin position="144"/>
        <end position="164"/>
    </location>
</feature>
<dbReference type="EMBL" id="JACHVQ010000002">
    <property type="protein sequence ID" value="MBB2892839.1"/>
    <property type="molecule type" value="Genomic_DNA"/>
</dbReference>
<evidence type="ECO:0000256" key="1">
    <source>
        <dbReference type="SAM" id="MobiDB-lite"/>
    </source>
</evidence>
<feature type="transmembrane region" description="Helical" evidence="2">
    <location>
        <begin position="201"/>
        <end position="221"/>
    </location>
</feature>
<protein>
    <submittedName>
        <fullName evidence="3">Uncharacterized protein</fullName>
    </submittedName>
</protein>
<feature type="compositionally biased region" description="Low complexity" evidence="1">
    <location>
        <begin position="67"/>
        <end position="82"/>
    </location>
</feature>
<keyword evidence="4" id="KW-1185">Reference proteome</keyword>
<reference evidence="3 4" key="1">
    <citation type="submission" date="2020-08" db="EMBL/GenBank/DDBJ databases">
        <title>Sequencing the genomes of 1000 actinobacteria strains.</title>
        <authorList>
            <person name="Klenk H.-P."/>
        </authorList>
    </citation>
    <scope>NUCLEOTIDE SEQUENCE [LARGE SCALE GENOMIC DNA]</scope>
    <source>
        <strain evidence="3 4">DSM 105369</strain>
    </source>
</reference>
<dbReference type="AlphaFoldDB" id="A0A839N7V0"/>
<evidence type="ECO:0000313" key="4">
    <source>
        <dbReference type="Proteomes" id="UP000559182"/>
    </source>
</evidence>
<gene>
    <name evidence="3" type="ORF">FHU39_002857</name>
</gene>
<sequence>MTEPGLFGVLDVAAGELVTDVADAVGEPGAEVLDALGGLAVDLAGCVWVERGDDAPDAPDVPDEPEQPASRAVVAATATSESVLRDGHMRRERNSHRGLNYGNFRVSDSPVRSTPSSGVQPMGKFDSPVQAAPGSDLNAKQEGLLWAVVTVVAFLLLLFLDFIFQPATSSLPGPTWLTGPVLGVIIGLIASLVVKPRSWQVQSWIVPGVVLVLVILCEFFQGDAQWLGQSLATFFVGFGGGALFFRAAEKQHEYDVTHRGAE</sequence>
<keyword evidence="2" id="KW-0472">Membrane</keyword>
<evidence type="ECO:0000313" key="3">
    <source>
        <dbReference type="EMBL" id="MBB2892839.1"/>
    </source>
</evidence>
<accession>A0A839N7V0</accession>
<comment type="caution">
    <text evidence="3">The sequence shown here is derived from an EMBL/GenBank/DDBJ whole genome shotgun (WGS) entry which is preliminary data.</text>
</comment>
<feature type="transmembrane region" description="Helical" evidence="2">
    <location>
        <begin position="227"/>
        <end position="245"/>
    </location>
</feature>
<dbReference type="Proteomes" id="UP000559182">
    <property type="component" value="Unassembled WGS sequence"/>
</dbReference>
<keyword evidence="2" id="KW-1133">Transmembrane helix</keyword>
<feature type="region of interest" description="Disordered" evidence="1">
    <location>
        <begin position="54"/>
        <end position="99"/>
    </location>
</feature>
<feature type="transmembrane region" description="Helical" evidence="2">
    <location>
        <begin position="176"/>
        <end position="194"/>
    </location>
</feature>
<name>A0A839N7V0_9MICO</name>
<organism evidence="3 4">
    <name type="scientific">Flexivirga oryzae</name>
    <dbReference type="NCBI Taxonomy" id="1794944"/>
    <lineage>
        <taxon>Bacteria</taxon>
        <taxon>Bacillati</taxon>
        <taxon>Actinomycetota</taxon>
        <taxon>Actinomycetes</taxon>
        <taxon>Micrococcales</taxon>
        <taxon>Dermacoccaceae</taxon>
        <taxon>Flexivirga</taxon>
    </lineage>
</organism>
<keyword evidence="2" id="KW-0812">Transmembrane</keyword>